<evidence type="ECO:0000256" key="1">
    <source>
        <dbReference type="ARBA" id="ARBA00004863"/>
    </source>
</evidence>
<keyword evidence="2 4" id="KW-0474">Menaquinone biosynthesis</keyword>
<dbReference type="EMBL" id="FNSD01000001">
    <property type="protein sequence ID" value="SEB58119.1"/>
    <property type="molecule type" value="Genomic_DNA"/>
</dbReference>
<keyword evidence="3 4" id="KW-0456">Lyase</keyword>
<protein>
    <recommendedName>
        <fullName evidence="4">Chorismate dehydratase</fullName>
        <ecNumber evidence="4">4.2.1.151</ecNumber>
    </recommendedName>
    <alternativeName>
        <fullName evidence="4">Menaquinone biosynthetic enzyme MqnA</fullName>
    </alternativeName>
</protein>
<dbReference type="InterPro" id="IPR030868">
    <property type="entry name" value="MqnA"/>
</dbReference>
<dbReference type="OrthoDB" id="9810112at2"/>
<evidence type="ECO:0000313" key="6">
    <source>
        <dbReference type="Proteomes" id="UP000182409"/>
    </source>
</evidence>
<dbReference type="Pfam" id="PF02621">
    <property type="entry name" value="VitK2_biosynth"/>
    <property type="match status" value="1"/>
</dbReference>
<dbReference type="Gene3D" id="3.40.190.10">
    <property type="entry name" value="Periplasmic binding protein-like II"/>
    <property type="match status" value="2"/>
</dbReference>
<comment type="similarity">
    <text evidence="4">Belongs to the MqnA/MqnD family. MqnA subfamily.</text>
</comment>
<evidence type="ECO:0000256" key="4">
    <source>
        <dbReference type="HAMAP-Rule" id="MF_00995"/>
    </source>
</evidence>
<name>A0A1H4KHV2_9BACT</name>
<dbReference type="GO" id="GO:0009234">
    <property type="term" value="P:menaquinone biosynthetic process"/>
    <property type="evidence" value="ECO:0007669"/>
    <property type="project" value="UniProtKB-UniRule"/>
</dbReference>
<dbReference type="AlphaFoldDB" id="A0A1H4KHV2"/>
<dbReference type="SUPFAM" id="SSF53850">
    <property type="entry name" value="Periplasmic binding protein-like II"/>
    <property type="match status" value="1"/>
</dbReference>
<reference evidence="5 6" key="1">
    <citation type="submission" date="2016-10" db="EMBL/GenBank/DDBJ databases">
        <authorList>
            <person name="de Groot N.N."/>
        </authorList>
    </citation>
    <scope>NUCLEOTIDE SEQUENCE [LARGE SCALE GENOMIC DNA]</scope>
    <source>
        <strain evidence="5 6">AB35.6</strain>
    </source>
</reference>
<proteinExistence type="inferred from homology"/>
<dbReference type="HAMAP" id="MF_00995">
    <property type="entry name" value="MqnA"/>
    <property type="match status" value="1"/>
</dbReference>
<accession>A0A1H4KHV2</accession>
<comment type="catalytic activity">
    <reaction evidence="4">
        <text>chorismate = 3-[(1-carboxyvinyl)-oxy]benzoate + H2O</text>
        <dbReference type="Rhea" id="RHEA:40051"/>
        <dbReference type="ChEBI" id="CHEBI:15377"/>
        <dbReference type="ChEBI" id="CHEBI:29748"/>
        <dbReference type="ChEBI" id="CHEBI:76981"/>
        <dbReference type="EC" id="4.2.1.151"/>
    </reaction>
</comment>
<evidence type="ECO:0000313" key="5">
    <source>
        <dbReference type="EMBL" id="SEB58119.1"/>
    </source>
</evidence>
<sequence>MSRLRIAAISFLNPAPLLWDFEHAPASRHLIERYDVRYTLPSQCAAQLAAGEADLGLIPIAALASMPQVVAVPGCTIASLHAVRSIQLVLRPGVTLATVKTLATDAASRSSAAYVRTMLREFYDVTPHVHEKGADLPAMLATSDAALLIGDPALLALEHRTDFADHTWIDVASLWRQHTGLPWVAAVWAVRPKALIKCGIPREELIEDLTTSRDHGLVHTEDLVSEWTTRLPLSAETIRRYLTSNIHYTLDGECLRAIDRFYELAASAKVLPAYRLQLL</sequence>
<comment type="pathway">
    <text evidence="1 4">Quinol/quinone metabolism; menaquinone biosynthesis.</text>
</comment>
<evidence type="ECO:0000256" key="3">
    <source>
        <dbReference type="ARBA" id="ARBA00023239"/>
    </source>
</evidence>
<dbReference type="InterPro" id="IPR003773">
    <property type="entry name" value="Menaquinone_biosynth"/>
</dbReference>
<dbReference type="GO" id="GO:0016836">
    <property type="term" value="F:hydro-lyase activity"/>
    <property type="evidence" value="ECO:0007669"/>
    <property type="project" value="UniProtKB-UniRule"/>
</dbReference>
<dbReference type="CDD" id="cd13634">
    <property type="entry name" value="PBP2_Sco4506"/>
    <property type="match status" value="1"/>
</dbReference>
<comment type="function">
    <text evidence="4">Catalyzes the dehydration of chorismate into 3-[(1-carboxyvinyl)oxy]benzoate, a step in the biosynthesis of menaquinone (MK, vitamin K2).</text>
</comment>
<gene>
    <name evidence="4" type="primary">mqnA</name>
    <name evidence="5" type="ORF">SAMN05443244_1208</name>
</gene>
<dbReference type="UniPathway" id="UPA00079"/>
<dbReference type="PANTHER" id="PTHR37690:SF1">
    <property type="entry name" value="CHORISMATE DEHYDRATASE"/>
    <property type="match status" value="1"/>
</dbReference>
<dbReference type="Proteomes" id="UP000182409">
    <property type="component" value="Unassembled WGS sequence"/>
</dbReference>
<dbReference type="EC" id="4.2.1.151" evidence="4"/>
<dbReference type="RefSeq" id="WP_074652792.1">
    <property type="nucleotide sequence ID" value="NZ_FNSD01000001.1"/>
</dbReference>
<dbReference type="PANTHER" id="PTHR37690">
    <property type="entry name" value="CHORISMATE DEHYDRATASE"/>
    <property type="match status" value="1"/>
</dbReference>
<evidence type="ECO:0000256" key="2">
    <source>
        <dbReference type="ARBA" id="ARBA00022428"/>
    </source>
</evidence>
<organism evidence="5 6">
    <name type="scientific">Terriglobus roseus</name>
    <dbReference type="NCBI Taxonomy" id="392734"/>
    <lineage>
        <taxon>Bacteria</taxon>
        <taxon>Pseudomonadati</taxon>
        <taxon>Acidobacteriota</taxon>
        <taxon>Terriglobia</taxon>
        <taxon>Terriglobales</taxon>
        <taxon>Acidobacteriaceae</taxon>
        <taxon>Terriglobus</taxon>
    </lineage>
</organism>